<dbReference type="InterPro" id="IPR036629">
    <property type="entry name" value="YjbJ_sf"/>
</dbReference>
<dbReference type="Gene3D" id="1.10.1470.10">
    <property type="entry name" value="YjbJ"/>
    <property type="match status" value="1"/>
</dbReference>
<accession>A0A6L7GNY0</accession>
<protein>
    <submittedName>
        <fullName evidence="4">CsbD family protein</fullName>
    </submittedName>
</protein>
<keyword evidence="5" id="KW-1185">Reference proteome</keyword>
<organism evidence="4 5">
    <name type="scientific">Gordonia mangrovi</name>
    <dbReference type="NCBI Taxonomy" id="2665643"/>
    <lineage>
        <taxon>Bacteria</taxon>
        <taxon>Bacillati</taxon>
        <taxon>Actinomycetota</taxon>
        <taxon>Actinomycetes</taxon>
        <taxon>Mycobacteriales</taxon>
        <taxon>Gordoniaceae</taxon>
        <taxon>Gordonia</taxon>
    </lineage>
</organism>
<feature type="domain" description="CsbD-like" evidence="3">
    <location>
        <begin position="5"/>
        <end position="56"/>
    </location>
</feature>
<comment type="similarity">
    <text evidence="1">Belongs to the UPF0337 (CsbD) family.</text>
</comment>
<dbReference type="AlphaFoldDB" id="A0A6L7GNY0"/>
<evidence type="ECO:0000259" key="3">
    <source>
        <dbReference type="Pfam" id="PF05532"/>
    </source>
</evidence>
<feature type="region of interest" description="Disordered" evidence="2">
    <location>
        <begin position="1"/>
        <end position="70"/>
    </location>
</feature>
<dbReference type="Pfam" id="PF05532">
    <property type="entry name" value="CsbD"/>
    <property type="match status" value="1"/>
</dbReference>
<proteinExistence type="inferred from homology"/>
<dbReference type="EMBL" id="WMBR01000002">
    <property type="protein sequence ID" value="MXP21624.1"/>
    <property type="molecule type" value="Genomic_DNA"/>
</dbReference>
<reference evidence="4 5" key="1">
    <citation type="submission" date="2019-11" db="EMBL/GenBank/DDBJ databases">
        <title>Gordonia sp. nov., a novel actinobacterium isolated from mangrove soil in Hainan.</title>
        <authorList>
            <person name="Huang X."/>
            <person name="Xie Y."/>
            <person name="Chu X."/>
            <person name="Xiao K."/>
        </authorList>
    </citation>
    <scope>NUCLEOTIDE SEQUENCE [LARGE SCALE GENOMIC DNA]</scope>
    <source>
        <strain evidence="4 5">HNM0687</strain>
    </source>
</reference>
<dbReference type="SUPFAM" id="SSF69047">
    <property type="entry name" value="Hypothetical protein YjbJ"/>
    <property type="match status" value="1"/>
</dbReference>
<dbReference type="Proteomes" id="UP000475545">
    <property type="component" value="Unassembled WGS sequence"/>
</dbReference>
<sequence>MGIDDDARNKAEEMKGRGKEAAGSLTDNEDLKEEGKGDQGMAQGKQKVADAADAVKGKVDDVKNKLTGKN</sequence>
<evidence type="ECO:0000256" key="2">
    <source>
        <dbReference type="SAM" id="MobiDB-lite"/>
    </source>
</evidence>
<gene>
    <name evidence="4" type="ORF">GIY30_09715</name>
</gene>
<name>A0A6L7GNY0_9ACTN</name>
<feature type="compositionally biased region" description="Basic and acidic residues" evidence="2">
    <location>
        <begin position="1"/>
        <end position="20"/>
    </location>
</feature>
<comment type="caution">
    <text evidence="4">The sequence shown here is derived from an EMBL/GenBank/DDBJ whole genome shotgun (WGS) entry which is preliminary data.</text>
</comment>
<evidence type="ECO:0000313" key="4">
    <source>
        <dbReference type="EMBL" id="MXP21624.1"/>
    </source>
</evidence>
<dbReference type="RefSeq" id="WP_160901795.1">
    <property type="nucleotide sequence ID" value="NZ_CP102850.1"/>
</dbReference>
<feature type="compositionally biased region" description="Basic and acidic residues" evidence="2">
    <location>
        <begin position="47"/>
        <end position="64"/>
    </location>
</feature>
<evidence type="ECO:0000256" key="1">
    <source>
        <dbReference type="ARBA" id="ARBA00009129"/>
    </source>
</evidence>
<evidence type="ECO:0000313" key="5">
    <source>
        <dbReference type="Proteomes" id="UP000475545"/>
    </source>
</evidence>
<dbReference type="InterPro" id="IPR008462">
    <property type="entry name" value="CsbD"/>
</dbReference>